<dbReference type="AlphaFoldDB" id="A0A0E4BQX9"/>
<evidence type="ECO:0000313" key="3">
    <source>
        <dbReference type="Proteomes" id="UP000063308"/>
    </source>
</evidence>
<organism evidence="2 3">
    <name type="scientific">Bradyrhizobium diazoefficiens</name>
    <dbReference type="NCBI Taxonomy" id="1355477"/>
    <lineage>
        <taxon>Bacteria</taxon>
        <taxon>Pseudomonadati</taxon>
        <taxon>Pseudomonadota</taxon>
        <taxon>Alphaproteobacteria</taxon>
        <taxon>Hyphomicrobiales</taxon>
        <taxon>Nitrobacteraceae</taxon>
        <taxon>Bradyrhizobium</taxon>
    </lineage>
</organism>
<feature type="transmembrane region" description="Helical" evidence="1">
    <location>
        <begin position="15"/>
        <end position="33"/>
    </location>
</feature>
<evidence type="ECO:0000313" key="2">
    <source>
        <dbReference type="EMBL" id="BAR58496.1"/>
    </source>
</evidence>
<keyword evidence="1" id="KW-1133">Transmembrane helix</keyword>
<keyword evidence="1" id="KW-0812">Transmembrane</keyword>
<proteinExistence type="predicted"/>
<evidence type="ECO:0000256" key="1">
    <source>
        <dbReference type="SAM" id="Phobius"/>
    </source>
</evidence>
<gene>
    <name evidence="2" type="ORF">NK6_5337</name>
</gene>
<dbReference type="Proteomes" id="UP000063308">
    <property type="component" value="Chromosome"/>
</dbReference>
<name>A0A0E4BQX9_9BRAD</name>
<sequence length="44" mass="4863">MVKIPFGCVINARRLSSLAVGLAGVFGFGRFAGRLSRRTDRVYF</sequence>
<protein>
    <submittedName>
        <fullName evidence="2">Uncharacterized protein</fullName>
    </submittedName>
</protein>
<accession>A0A0E4BQX9</accession>
<reference evidence="2 3" key="1">
    <citation type="submission" date="2014-11" db="EMBL/GenBank/DDBJ databases">
        <title>Symbiosis island explosion on the genome of extra-slow-growing strains of soybean bradyrhizobia with massive insertion sequences.</title>
        <authorList>
            <person name="Iida T."/>
            <person name="Minamisawa K."/>
        </authorList>
    </citation>
    <scope>NUCLEOTIDE SEQUENCE [LARGE SCALE GENOMIC DNA]</scope>
    <source>
        <strain evidence="2 3">NK6</strain>
    </source>
</reference>
<keyword evidence="1" id="KW-0472">Membrane</keyword>
<dbReference type="EMBL" id="AP014685">
    <property type="protein sequence ID" value="BAR58496.1"/>
    <property type="molecule type" value="Genomic_DNA"/>
</dbReference>